<organism evidence="2 3">
    <name type="scientific">Eumeta variegata</name>
    <name type="common">Bagworm moth</name>
    <name type="synonym">Eumeta japonica</name>
    <dbReference type="NCBI Taxonomy" id="151549"/>
    <lineage>
        <taxon>Eukaryota</taxon>
        <taxon>Metazoa</taxon>
        <taxon>Ecdysozoa</taxon>
        <taxon>Arthropoda</taxon>
        <taxon>Hexapoda</taxon>
        <taxon>Insecta</taxon>
        <taxon>Pterygota</taxon>
        <taxon>Neoptera</taxon>
        <taxon>Endopterygota</taxon>
        <taxon>Lepidoptera</taxon>
        <taxon>Glossata</taxon>
        <taxon>Ditrysia</taxon>
        <taxon>Tineoidea</taxon>
        <taxon>Psychidae</taxon>
        <taxon>Oiketicinae</taxon>
        <taxon>Eumeta</taxon>
    </lineage>
</organism>
<dbReference type="Proteomes" id="UP000299102">
    <property type="component" value="Unassembled WGS sequence"/>
</dbReference>
<proteinExistence type="predicted"/>
<keyword evidence="3" id="KW-1185">Reference proteome</keyword>
<gene>
    <name evidence="2" type="primary">itsn1</name>
    <name evidence="2" type="ORF">EVAR_72872_1</name>
</gene>
<reference evidence="2 3" key="1">
    <citation type="journal article" date="2019" name="Commun. Biol.">
        <title>The bagworm genome reveals a unique fibroin gene that provides high tensile strength.</title>
        <authorList>
            <person name="Kono N."/>
            <person name="Nakamura H."/>
            <person name="Ohtoshi R."/>
            <person name="Tomita M."/>
            <person name="Numata K."/>
            <person name="Arakawa K."/>
        </authorList>
    </citation>
    <scope>NUCLEOTIDE SEQUENCE [LARGE SCALE GENOMIC DNA]</scope>
</reference>
<comment type="caution">
    <text evidence="2">The sequence shown here is derived from an EMBL/GenBank/DDBJ whole genome shotgun (WGS) entry which is preliminary data.</text>
</comment>
<name>A0A4C2AH26_EUMVA</name>
<dbReference type="AlphaFoldDB" id="A0A4C2AH26"/>
<evidence type="ECO:0000313" key="2">
    <source>
        <dbReference type="EMBL" id="GBP98369.1"/>
    </source>
</evidence>
<feature type="region of interest" description="Disordered" evidence="1">
    <location>
        <begin position="138"/>
        <end position="183"/>
    </location>
</feature>
<evidence type="ECO:0000256" key="1">
    <source>
        <dbReference type="SAM" id="MobiDB-lite"/>
    </source>
</evidence>
<protein>
    <submittedName>
        <fullName evidence="2">Intersectin-1</fullName>
    </submittedName>
</protein>
<feature type="compositionally biased region" description="Polar residues" evidence="1">
    <location>
        <begin position="142"/>
        <end position="168"/>
    </location>
</feature>
<dbReference type="STRING" id="151549.A0A4C2AH26"/>
<accession>A0A4C2AH26</accession>
<dbReference type="EMBL" id="BGZK01003129">
    <property type="protein sequence ID" value="GBP98369.1"/>
    <property type="molecule type" value="Genomic_DNA"/>
</dbReference>
<feature type="compositionally biased region" description="Basic and acidic residues" evidence="1">
    <location>
        <begin position="205"/>
        <end position="241"/>
    </location>
</feature>
<feature type="region of interest" description="Disordered" evidence="1">
    <location>
        <begin position="200"/>
        <end position="241"/>
    </location>
</feature>
<evidence type="ECO:0000313" key="3">
    <source>
        <dbReference type="Proteomes" id="UP000299102"/>
    </source>
</evidence>
<sequence>MAPAAMTGIPPMQQVAGAVPVMPSAMIPAATGVPGVAGVAGMPIVTQPSAIPGVPVAPMMPGVVVPGVVPGMPAVPGGMPTAVVPGIPPVPPAPKIVTPPTANEPKVTPPTSNLRVVVRPFGKSALLNLHWIPPSFRKAKSRTSSVSGAGSRPGSQTASRHASVSSQGAPDDPLAASFEDKRKENFDKGQAELDRRRKLLQEQQQAERKQQEELKLQKQRELELEKEEQRKRELEAKETARKSLECKPSRLACFPKAHCPVITDKSIVMCDHSLASRAIENLKSNVCLREQSRIAELNSQKQREQERAKKKLTIPN</sequence>